<dbReference type="OrthoDB" id="3695078at2759"/>
<dbReference type="InterPro" id="IPR032567">
    <property type="entry name" value="RTL1-rel"/>
</dbReference>
<name>A0A8H4N3W9_9PEZI</name>
<keyword evidence="2" id="KW-1185">Reference proteome</keyword>
<protein>
    <submittedName>
        <fullName evidence="1">Uncharacterized protein</fullName>
    </submittedName>
</protein>
<dbReference type="Gene3D" id="3.10.10.10">
    <property type="entry name" value="HIV Type 1 Reverse Transcriptase, subunit A, domain 1"/>
    <property type="match status" value="1"/>
</dbReference>
<dbReference type="PANTHER" id="PTHR15503">
    <property type="entry name" value="LDOC1 RELATED"/>
    <property type="match status" value="1"/>
</dbReference>
<proteinExistence type="predicted"/>
<dbReference type="EMBL" id="WWBZ02000040">
    <property type="protein sequence ID" value="KAF4305036.1"/>
    <property type="molecule type" value="Genomic_DNA"/>
</dbReference>
<dbReference type="Proteomes" id="UP000572817">
    <property type="component" value="Unassembled WGS sequence"/>
</dbReference>
<dbReference type="SUPFAM" id="SSF56672">
    <property type="entry name" value="DNA/RNA polymerases"/>
    <property type="match status" value="1"/>
</dbReference>
<dbReference type="PANTHER" id="PTHR15503:SF29">
    <property type="entry name" value="CCHC-TYPE DOMAIN-CONTAINING PROTEIN-RELATED"/>
    <property type="match status" value="1"/>
</dbReference>
<organism evidence="1 2">
    <name type="scientific">Botryosphaeria dothidea</name>
    <dbReference type="NCBI Taxonomy" id="55169"/>
    <lineage>
        <taxon>Eukaryota</taxon>
        <taxon>Fungi</taxon>
        <taxon>Dikarya</taxon>
        <taxon>Ascomycota</taxon>
        <taxon>Pezizomycotina</taxon>
        <taxon>Dothideomycetes</taxon>
        <taxon>Dothideomycetes incertae sedis</taxon>
        <taxon>Botryosphaeriales</taxon>
        <taxon>Botryosphaeriaceae</taxon>
        <taxon>Botryosphaeria</taxon>
    </lineage>
</organism>
<comment type="caution">
    <text evidence="1">The sequence shown here is derived from an EMBL/GenBank/DDBJ whole genome shotgun (WGS) entry which is preliminary data.</text>
</comment>
<dbReference type="InterPro" id="IPR043502">
    <property type="entry name" value="DNA/RNA_pol_sf"/>
</dbReference>
<gene>
    <name evidence="1" type="ORF">GTA08_BOTSDO07357</name>
</gene>
<accession>A0A8H4N3W9</accession>
<sequence length="172" mass="19920">MQHPWVTHLTVFFTAVSKRHNPRNGNGIQIFAALLRDIEIALNPSKKPKPNPVDKLPKQYYEFLDVFSKELSNKLPLHRPYDYKIPLQKDEEGKEKQPPFGPLYNISYGELLVLKKTLEENLSKGFIRASSSPAAVLVLFARKLGGRLRFYVNYRGLNEIIVKNRYPLPLFR</sequence>
<reference evidence="1" key="1">
    <citation type="submission" date="2020-04" db="EMBL/GenBank/DDBJ databases">
        <title>Genome Assembly and Annotation of Botryosphaeria dothidea sdau 11-99, a Latent Pathogen of Apple Fruit Ring Rot in China.</title>
        <authorList>
            <person name="Yu C."/>
            <person name="Diao Y."/>
            <person name="Lu Q."/>
            <person name="Zhao J."/>
            <person name="Cui S."/>
            <person name="Peng C."/>
            <person name="He B."/>
            <person name="Liu H."/>
        </authorList>
    </citation>
    <scope>NUCLEOTIDE SEQUENCE [LARGE SCALE GENOMIC DNA]</scope>
    <source>
        <strain evidence="1">Sdau11-99</strain>
    </source>
</reference>
<dbReference type="AlphaFoldDB" id="A0A8H4N3W9"/>
<evidence type="ECO:0000313" key="2">
    <source>
        <dbReference type="Proteomes" id="UP000572817"/>
    </source>
</evidence>
<evidence type="ECO:0000313" key="1">
    <source>
        <dbReference type="EMBL" id="KAF4305036.1"/>
    </source>
</evidence>